<comment type="caution">
    <text evidence="1">The sequence shown here is derived from an EMBL/GenBank/DDBJ whole genome shotgun (WGS) entry which is preliminary data.</text>
</comment>
<dbReference type="Proteomes" id="UP001057402">
    <property type="component" value="Chromosome 7"/>
</dbReference>
<reference evidence="2" key="1">
    <citation type="journal article" date="2023" name="Front. Plant Sci.">
        <title>Chromosomal-level genome assembly of Melastoma candidum provides insights into trichome evolution.</title>
        <authorList>
            <person name="Zhong Y."/>
            <person name="Wu W."/>
            <person name="Sun C."/>
            <person name="Zou P."/>
            <person name="Liu Y."/>
            <person name="Dai S."/>
            <person name="Zhou R."/>
        </authorList>
    </citation>
    <scope>NUCLEOTIDE SEQUENCE [LARGE SCALE GENOMIC DNA]</scope>
</reference>
<protein>
    <submittedName>
        <fullName evidence="1">Uncharacterized protein</fullName>
    </submittedName>
</protein>
<keyword evidence="2" id="KW-1185">Reference proteome</keyword>
<accession>A0ACB9NY28</accession>
<proteinExistence type="predicted"/>
<evidence type="ECO:0000313" key="2">
    <source>
        <dbReference type="Proteomes" id="UP001057402"/>
    </source>
</evidence>
<name>A0ACB9NY28_9MYRT</name>
<evidence type="ECO:0000313" key="1">
    <source>
        <dbReference type="EMBL" id="KAI4341408.1"/>
    </source>
</evidence>
<gene>
    <name evidence="1" type="ORF">MLD38_026136</name>
</gene>
<sequence length="1596" mass="169530">MHGGRRFGPGGEVGKGRGRSGCKQHMRTVPPRVGVVGVAAAVDGDGSSSSSVTSSSPNSFFKDGRKISIGDCALFKPPQDSPPFIGIIRCSSLSKENILTLGVNWLYRTAEVKLNKGILLEAAPNEIFYSFHKDEIPAASLLHPCKVAFLPKGVDLPPGISSFVCRRVYDISNSCLWWLTDQDYINERQGEVDQLLYKTQLEMHATVQPNGRSPKRVNGPTSQLKSSSDCVQNSGSSFSPQAKGKRRERADQVSEPVKRERLSKMDDTDSIHVRSESSLKQEIVKITENGGLVDIDGVEKFVQLMFPERGEKKVDLGCRSLLAGVIASTDKSECLNQFVQLKGLSVLDEWLQEVHKGKVGDGLSPKDNEKAVEEFISVSLRALDKLPVNLHALQTCNIGKSVNHLRSHKNSEIQKKARTLVDTWKKRVEAEMNINDSKSGSNQTVPWSARSRLPDVTPGVNRQAGGSSDAASKSSGGLSMSKSASTKVVPGETACKSASVSPGSVKSVPSQPLMTANLKDNGRSGVVSSTSDVPMTTSRDEKSTGSSHSLNNSQSCSSDHVKVGAVPGKEDARSSTAGSGKNSSGPSRHKKSVNGFAGSPVSGREPGSGKISSFHRGSVPEKVSQSGLTSEKAADVPVEVNSHKLIVKIPNRGRSPAPNTSGGLVEEPSVMNSRASSPSPSGRLDQSDFTVKEKVDACQGIVSSEVNAESWQSNDLKDLLMSCDDGDGSRDTIIDDERLKAGESLKKVSDASKAVATISCKEFKGRRIPDSSLGSINALIESCVKLSEPNVDDSVMDDVGMNLLASVAADEMLTSEMTSPASSPQTNGSVALQSSAGNDQSKNAASDAQGESVADTALPQKIGECKTSWTPTEEMVPGEQQQGAEVLSGNVRDAEEAVEAGPVAVSPAVTVEKNVGEWCEDQKEKSLIGHLNPEDSPLKEMKAVVSLLSKSKVEDDASDMEMTTEAVEAGPASENKVLKAVSDDFEDGKKCEKPSEELHSEDVDKKLYNKNVDSLKSDAADEADVPNPDRHGLAQTNVENPSNEKEGKEEKKENIALFEPKSVGSSCKTSCDPSAEGKDDATDSGTGNLMSAIKVEKESASSTAVVVSLPSTEVSNMDAKVEFDLNEGLSTDDGRFSEPVIPTSSARSSIQSLVNPLPVPPSSVSTIPIPPAAAKGPFVPPDDFLRTKVELGWKGSAATSAFRPAEPRKVSEMQLLAAGAGQRSDATSSRQSRPLNIDLNVADEGIAEDAESRDFALETVSLYSVKASHERTHNLVNPSSRGSGGLDLDLNQMDDDTDIWNSSGNNNGRLDASLPSVKSSSAVRRNGGEAVSKRDFDLNDGPVLDELSAEPSTSSQQTRSNLLPQHPVSTLKMNNSDLGIFSSWIPPGSTFSAVTVPSILPNRGDQPLPLVSGGGQPRMMGPSSGGIPFTHDVYRGSVLSTSPAVSFPSTPFQYFPYGPSFPLQPASFSTSATTYVDPSSSGRLCFPPVHSQMLGASGAVGSQYARPYVVSLQDGSSTFDGNKKWSRPGLDLNSGPGGSEAEGKEDISALAPRNFPIASSQALAEEQARMYQVSSGVLKRKEPDGGWDSYKQSTWQ</sequence>
<dbReference type="EMBL" id="CM042886">
    <property type="protein sequence ID" value="KAI4341408.1"/>
    <property type="molecule type" value="Genomic_DNA"/>
</dbReference>
<organism evidence="1 2">
    <name type="scientific">Melastoma candidum</name>
    <dbReference type="NCBI Taxonomy" id="119954"/>
    <lineage>
        <taxon>Eukaryota</taxon>
        <taxon>Viridiplantae</taxon>
        <taxon>Streptophyta</taxon>
        <taxon>Embryophyta</taxon>
        <taxon>Tracheophyta</taxon>
        <taxon>Spermatophyta</taxon>
        <taxon>Magnoliopsida</taxon>
        <taxon>eudicotyledons</taxon>
        <taxon>Gunneridae</taxon>
        <taxon>Pentapetalae</taxon>
        <taxon>rosids</taxon>
        <taxon>malvids</taxon>
        <taxon>Myrtales</taxon>
        <taxon>Melastomataceae</taxon>
        <taxon>Melastomatoideae</taxon>
        <taxon>Melastomateae</taxon>
        <taxon>Melastoma</taxon>
    </lineage>
</organism>